<protein>
    <submittedName>
        <fullName evidence="1">Uncharacterized protein</fullName>
    </submittedName>
</protein>
<accession>A0A5B7IJ95</accession>
<dbReference type="Proteomes" id="UP000324222">
    <property type="component" value="Unassembled WGS sequence"/>
</dbReference>
<comment type="caution">
    <text evidence="1">The sequence shown here is derived from an EMBL/GenBank/DDBJ whole genome shotgun (WGS) entry which is preliminary data.</text>
</comment>
<proteinExistence type="predicted"/>
<keyword evidence="2" id="KW-1185">Reference proteome</keyword>
<reference evidence="1 2" key="1">
    <citation type="submission" date="2019-05" db="EMBL/GenBank/DDBJ databases">
        <title>Another draft genome of Portunus trituberculatus and its Hox gene families provides insights of decapod evolution.</title>
        <authorList>
            <person name="Jeong J.-H."/>
            <person name="Song I."/>
            <person name="Kim S."/>
            <person name="Choi T."/>
            <person name="Kim D."/>
            <person name="Ryu S."/>
            <person name="Kim W."/>
        </authorList>
    </citation>
    <scope>NUCLEOTIDE SEQUENCE [LARGE SCALE GENOMIC DNA]</scope>
    <source>
        <tissue evidence="1">Muscle</tissue>
    </source>
</reference>
<evidence type="ECO:0000313" key="2">
    <source>
        <dbReference type="Proteomes" id="UP000324222"/>
    </source>
</evidence>
<dbReference type="EMBL" id="VSRR010059660">
    <property type="protein sequence ID" value="MPC82395.1"/>
    <property type="molecule type" value="Genomic_DNA"/>
</dbReference>
<evidence type="ECO:0000313" key="1">
    <source>
        <dbReference type="EMBL" id="MPC82395.1"/>
    </source>
</evidence>
<gene>
    <name evidence="1" type="ORF">E2C01_077062</name>
</gene>
<dbReference type="AlphaFoldDB" id="A0A5B7IJ95"/>
<organism evidence="1 2">
    <name type="scientific">Portunus trituberculatus</name>
    <name type="common">Swimming crab</name>
    <name type="synonym">Neptunus trituberculatus</name>
    <dbReference type="NCBI Taxonomy" id="210409"/>
    <lineage>
        <taxon>Eukaryota</taxon>
        <taxon>Metazoa</taxon>
        <taxon>Ecdysozoa</taxon>
        <taxon>Arthropoda</taxon>
        <taxon>Crustacea</taxon>
        <taxon>Multicrustacea</taxon>
        <taxon>Malacostraca</taxon>
        <taxon>Eumalacostraca</taxon>
        <taxon>Eucarida</taxon>
        <taxon>Decapoda</taxon>
        <taxon>Pleocyemata</taxon>
        <taxon>Brachyura</taxon>
        <taxon>Eubrachyura</taxon>
        <taxon>Portunoidea</taxon>
        <taxon>Portunidae</taxon>
        <taxon>Portuninae</taxon>
        <taxon>Portunus</taxon>
    </lineage>
</organism>
<name>A0A5B7IJ95_PORTR</name>
<sequence>MGNSSSFLAANTALPIALTSPSSLILPSPGDSQAIIGQYPRVMRSNISWQGSSKWLKGGGSAGG</sequence>